<keyword evidence="2" id="KW-0378">Hydrolase</keyword>
<keyword evidence="3 5" id="KW-0269">Exonuclease</keyword>
<dbReference type="AlphaFoldDB" id="A0A432XZ84"/>
<dbReference type="Proteomes" id="UP000287198">
    <property type="component" value="Unassembled WGS sequence"/>
</dbReference>
<dbReference type="Pfam" id="PF00929">
    <property type="entry name" value="RNase_T"/>
    <property type="match status" value="1"/>
</dbReference>
<dbReference type="RefSeq" id="WP_126760931.1">
    <property type="nucleotide sequence ID" value="NZ_JBHLTZ010000004.1"/>
</dbReference>
<dbReference type="EMBL" id="PIPW01000001">
    <property type="protein sequence ID" value="RUO53953.1"/>
    <property type="molecule type" value="Genomic_DNA"/>
</dbReference>
<name>A0A432XZ84_9GAMM</name>
<gene>
    <name evidence="5" type="ORF">CWI69_00485</name>
</gene>
<evidence type="ECO:0000256" key="1">
    <source>
        <dbReference type="ARBA" id="ARBA00022722"/>
    </source>
</evidence>
<dbReference type="GO" id="GO:0006259">
    <property type="term" value="P:DNA metabolic process"/>
    <property type="evidence" value="ECO:0007669"/>
    <property type="project" value="UniProtKB-ARBA"/>
</dbReference>
<dbReference type="InterPro" id="IPR036397">
    <property type="entry name" value="RNaseH_sf"/>
</dbReference>
<dbReference type="GO" id="GO:0005829">
    <property type="term" value="C:cytosol"/>
    <property type="evidence" value="ECO:0007669"/>
    <property type="project" value="TreeGrafter"/>
</dbReference>
<accession>A0A432XZ84</accession>
<organism evidence="5 6">
    <name type="scientific">Pseudidiomarina halophila</name>
    <dbReference type="NCBI Taxonomy" id="1449799"/>
    <lineage>
        <taxon>Bacteria</taxon>
        <taxon>Pseudomonadati</taxon>
        <taxon>Pseudomonadota</taxon>
        <taxon>Gammaproteobacteria</taxon>
        <taxon>Alteromonadales</taxon>
        <taxon>Idiomarinaceae</taxon>
        <taxon>Pseudidiomarina</taxon>
    </lineage>
</organism>
<dbReference type="GO" id="GO:0003676">
    <property type="term" value="F:nucleic acid binding"/>
    <property type="evidence" value="ECO:0007669"/>
    <property type="project" value="InterPro"/>
</dbReference>
<dbReference type="CDD" id="cd06127">
    <property type="entry name" value="DEDDh"/>
    <property type="match status" value="1"/>
</dbReference>
<dbReference type="InterPro" id="IPR012337">
    <property type="entry name" value="RNaseH-like_sf"/>
</dbReference>
<keyword evidence="1" id="KW-0540">Nuclease</keyword>
<dbReference type="PANTHER" id="PTHR30231:SF4">
    <property type="entry name" value="PROTEIN NEN2"/>
    <property type="match status" value="1"/>
</dbReference>
<evidence type="ECO:0000313" key="5">
    <source>
        <dbReference type="EMBL" id="RUO53953.1"/>
    </source>
</evidence>
<protein>
    <submittedName>
        <fullName evidence="5">3'-5' exonuclease</fullName>
    </submittedName>
</protein>
<keyword evidence="6" id="KW-1185">Reference proteome</keyword>
<proteinExistence type="predicted"/>
<dbReference type="PANTHER" id="PTHR30231">
    <property type="entry name" value="DNA POLYMERASE III SUBUNIT EPSILON"/>
    <property type="match status" value="1"/>
</dbReference>
<dbReference type="Gene3D" id="3.30.420.10">
    <property type="entry name" value="Ribonuclease H-like superfamily/Ribonuclease H"/>
    <property type="match status" value="1"/>
</dbReference>
<dbReference type="SUPFAM" id="SSF53098">
    <property type="entry name" value="Ribonuclease H-like"/>
    <property type="match status" value="1"/>
</dbReference>
<feature type="domain" description="Exonuclease" evidence="4">
    <location>
        <begin position="30"/>
        <end position="203"/>
    </location>
</feature>
<evidence type="ECO:0000313" key="6">
    <source>
        <dbReference type="Proteomes" id="UP000287198"/>
    </source>
</evidence>
<dbReference type="GO" id="GO:0008408">
    <property type="term" value="F:3'-5' exonuclease activity"/>
    <property type="evidence" value="ECO:0007669"/>
    <property type="project" value="TreeGrafter"/>
</dbReference>
<reference evidence="6" key="1">
    <citation type="journal article" date="2018" name="Front. Microbiol.">
        <title>Genome-Based Analysis Reveals the Taxonomy and Diversity of the Family Idiomarinaceae.</title>
        <authorList>
            <person name="Liu Y."/>
            <person name="Lai Q."/>
            <person name="Shao Z."/>
        </authorList>
    </citation>
    <scope>NUCLEOTIDE SEQUENCE [LARGE SCALE GENOMIC DNA]</scope>
    <source>
        <strain evidence="6">BH195</strain>
    </source>
</reference>
<evidence type="ECO:0000259" key="4">
    <source>
        <dbReference type="SMART" id="SM00479"/>
    </source>
</evidence>
<dbReference type="SMART" id="SM00479">
    <property type="entry name" value="EXOIII"/>
    <property type="match status" value="1"/>
</dbReference>
<evidence type="ECO:0000256" key="2">
    <source>
        <dbReference type="ARBA" id="ARBA00022801"/>
    </source>
</evidence>
<sequence length="217" mass="24918">MSAFIDRWKTALQHYWQRRRSLQKAWRQHRYIALDLETSGLDPRSDQILAMGWVVIEPPIIDYQQAHYFVTQAQPDLKQSPVVHGLVQRDFVDATPPEQALERLATMLEGAVLVCHHVQFDWKFLQQLAKQHQIKLQPLAKFDTLTYEAARLRQQQHHIARGSLTLAACRERFGLPNYEAHHAYSDAVACGELFLAQAYQYAGSSSASLQELLAKAK</sequence>
<evidence type="ECO:0000256" key="3">
    <source>
        <dbReference type="ARBA" id="ARBA00022839"/>
    </source>
</evidence>
<dbReference type="InterPro" id="IPR013520">
    <property type="entry name" value="Ribonucl_H"/>
</dbReference>
<dbReference type="OrthoDB" id="5497329at2"/>
<comment type="caution">
    <text evidence="5">The sequence shown here is derived from an EMBL/GenBank/DDBJ whole genome shotgun (WGS) entry which is preliminary data.</text>
</comment>